<dbReference type="Proteomes" id="UP000770661">
    <property type="component" value="Unassembled WGS sequence"/>
</dbReference>
<evidence type="ECO:0000256" key="1">
    <source>
        <dbReference type="SAM" id="MobiDB-lite"/>
    </source>
</evidence>
<proteinExistence type="predicted"/>
<gene>
    <name evidence="2" type="ORF">GWK47_049090</name>
</gene>
<dbReference type="AlphaFoldDB" id="A0A8J5CUD4"/>
<sequence>MDPRHVGVRVKAADAAAKQPPAAPASHARAPTYSIQARETGRSHCAHQTHRELEPGRGRRPGTLQPPTTPHWTHPAHNQRGMAHYAGVCVWLLHQKELQETSGAMATTRDAPVAPVHSPVLPRHRPPEAPRPPPPSPQWGAAEWRKAAALSPPHPEDVMLGVLRAGPSPLTHHLPTPCRAPGTVTR</sequence>
<feature type="compositionally biased region" description="Low complexity" evidence="1">
    <location>
        <begin position="13"/>
        <end position="31"/>
    </location>
</feature>
<dbReference type="EMBL" id="JACEEZ010013424">
    <property type="protein sequence ID" value="KAG0720122.1"/>
    <property type="molecule type" value="Genomic_DNA"/>
</dbReference>
<name>A0A8J5CUD4_CHIOP</name>
<evidence type="ECO:0000313" key="2">
    <source>
        <dbReference type="EMBL" id="KAG0720122.1"/>
    </source>
</evidence>
<comment type="caution">
    <text evidence="2">The sequence shown here is derived from an EMBL/GenBank/DDBJ whole genome shotgun (WGS) entry which is preliminary data.</text>
</comment>
<evidence type="ECO:0000313" key="3">
    <source>
        <dbReference type="Proteomes" id="UP000770661"/>
    </source>
</evidence>
<feature type="region of interest" description="Disordered" evidence="1">
    <location>
        <begin position="1"/>
        <end position="78"/>
    </location>
</feature>
<reference evidence="2" key="1">
    <citation type="submission" date="2020-07" db="EMBL/GenBank/DDBJ databases">
        <title>The High-quality genome of the commercially important snow crab, Chionoecetes opilio.</title>
        <authorList>
            <person name="Jeong J.-H."/>
            <person name="Ryu S."/>
        </authorList>
    </citation>
    <scope>NUCLEOTIDE SEQUENCE</scope>
    <source>
        <strain evidence="2">MADBK_172401_WGS</strain>
        <tissue evidence="2">Digestive gland</tissue>
    </source>
</reference>
<protein>
    <submittedName>
        <fullName evidence="2">Uncharacterized protein</fullName>
    </submittedName>
</protein>
<feature type="region of interest" description="Disordered" evidence="1">
    <location>
        <begin position="102"/>
        <end position="161"/>
    </location>
</feature>
<keyword evidence="3" id="KW-1185">Reference proteome</keyword>
<organism evidence="2 3">
    <name type="scientific">Chionoecetes opilio</name>
    <name type="common">Atlantic snow crab</name>
    <name type="synonym">Cancer opilio</name>
    <dbReference type="NCBI Taxonomy" id="41210"/>
    <lineage>
        <taxon>Eukaryota</taxon>
        <taxon>Metazoa</taxon>
        <taxon>Ecdysozoa</taxon>
        <taxon>Arthropoda</taxon>
        <taxon>Crustacea</taxon>
        <taxon>Multicrustacea</taxon>
        <taxon>Malacostraca</taxon>
        <taxon>Eumalacostraca</taxon>
        <taxon>Eucarida</taxon>
        <taxon>Decapoda</taxon>
        <taxon>Pleocyemata</taxon>
        <taxon>Brachyura</taxon>
        <taxon>Eubrachyura</taxon>
        <taxon>Majoidea</taxon>
        <taxon>Majidae</taxon>
        <taxon>Chionoecetes</taxon>
    </lineage>
</organism>
<accession>A0A8J5CUD4</accession>